<dbReference type="InterPro" id="IPR029056">
    <property type="entry name" value="Ribokinase-like"/>
</dbReference>
<dbReference type="InterPro" id="IPR018356">
    <property type="entry name" value="Tscrpt_reg_HTH_DeoR_CS"/>
</dbReference>
<dbReference type="InterPro" id="IPR011611">
    <property type="entry name" value="PfkB_dom"/>
</dbReference>
<evidence type="ECO:0000256" key="13">
    <source>
        <dbReference type="ARBA" id="ARBA00023163"/>
    </source>
</evidence>
<comment type="catalytic activity">
    <reaction evidence="15">
        <text>D-ribose + ATP = D-ribose 5-phosphate + ADP + H(+)</text>
        <dbReference type="Rhea" id="RHEA:13697"/>
        <dbReference type="ChEBI" id="CHEBI:15378"/>
        <dbReference type="ChEBI" id="CHEBI:30616"/>
        <dbReference type="ChEBI" id="CHEBI:47013"/>
        <dbReference type="ChEBI" id="CHEBI:78346"/>
        <dbReference type="ChEBI" id="CHEBI:456216"/>
        <dbReference type="EC" id="2.7.1.15"/>
    </reaction>
</comment>
<gene>
    <name evidence="15" type="primary">rbsK</name>
    <name evidence="17" type="ORF">BN4901_3230</name>
</gene>
<dbReference type="CDD" id="cd01174">
    <property type="entry name" value="ribokinase"/>
    <property type="match status" value="1"/>
</dbReference>
<dbReference type="InterPro" id="IPR036388">
    <property type="entry name" value="WH-like_DNA-bd_sf"/>
</dbReference>
<dbReference type="RefSeq" id="WP_043017110.1">
    <property type="nucleotide sequence ID" value="NZ_BPMF01000006.1"/>
</dbReference>
<feature type="binding site" evidence="15">
    <location>
        <begin position="320"/>
        <end position="325"/>
    </location>
    <ligand>
        <name>ATP</name>
        <dbReference type="ChEBI" id="CHEBI:30616"/>
    </ligand>
</feature>
<keyword evidence="11" id="KW-0805">Transcription regulation</keyword>
<feature type="binding site" evidence="15">
    <location>
        <position position="240"/>
    </location>
    <ligand>
        <name>substrate</name>
    </ligand>
</feature>
<feature type="active site" description="Proton acceptor" evidence="15">
    <location>
        <position position="352"/>
    </location>
</feature>
<feature type="binding site" evidence="15">
    <location>
        <position position="284"/>
    </location>
    <ligand>
        <name>ATP</name>
        <dbReference type="ChEBI" id="CHEBI:30616"/>
    </ligand>
</feature>
<dbReference type="PRINTS" id="PR00990">
    <property type="entry name" value="RIBOKINASE"/>
</dbReference>
<dbReference type="SUPFAM" id="SSF46785">
    <property type="entry name" value="Winged helix' DNA-binding domain"/>
    <property type="match status" value="1"/>
</dbReference>
<feature type="binding site" evidence="15">
    <location>
        <position position="385"/>
    </location>
    <ligand>
        <name>K(+)</name>
        <dbReference type="ChEBI" id="CHEBI:29103"/>
    </ligand>
</feature>
<keyword evidence="10 15" id="KW-0630">Potassium</keyword>
<evidence type="ECO:0000256" key="5">
    <source>
        <dbReference type="ARBA" id="ARBA00022723"/>
    </source>
</evidence>
<evidence type="ECO:0000256" key="6">
    <source>
        <dbReference type="ARBA" id="ARBA00022741"/>
    </source>
</evidence>
<evidence type="ECO:0000259" key="16">
    <source>
        <dbReference type="PROSITE" id="PS51000"/>
    </source>
</evidence>
<evidence type="ECO:0000313" key="17">
    <source>
        <dbReference type="EMBL" id="SBW26438.1"/>
    </source>
</evidence>
<feature type="domain" description="HTH deoR-type" evidence="16">
    <location>
        <begin position="3"/>
        <end position="58"/>
    </location>
</feature>
<comment type="caution">
    <text evidence="15">Lacks conserved residue(s) required for the propagation of feature annotation.</text>
</comment>
<keyword evidence="15" id="KW-0963">Cytoplasm</keyword>
<feature type="binding site" evidence="15">
    <location>
        <position position="346"/>
    </location>
    <ligand>
        <name>K(+)</name>
        <dbReference type="ChEBI" id="CHEBI:29103"/>
    </ligand>
</feature>
<evidence type="ECO:0000256" key="12">
    <source>
        <dbReference type="ARBA" id="ARBA00023125"/>
    </source>
</evidence>
<keyword evidence="6 15" id="KW-0547">Nucleotide-binding</keyword>
<comment type="similarity">
    <text evidence="1">Belongs to the carbohydrate kinase pfkB family.</text>
</comment>
<feature type="binding site" evidence="15">
    <location>
        <position position="352"/>
    </location>
    <ligand>
        <name>substrate</name>
    </ligand>
</feature>
<keyword evidence="13" id="KW-0804">Transcription</keyword>
<dbReference type="EMBL" id="FLUX01000037">
    <property type="protein sequence ID" value="SBW26438.1"/>
    <property type="molecule type" value="Genomic_DNA"/>
</dbReference>
<comment type="cofactor">
    <cofactor evidence="15">
        <name>Mg(2+)</name>
        <dbReference type="ChEBI" id="CHEBI:18420"/>
    </cofactor>
    <text evidence="15">Requires a divalent cation, most likely magnesium in vivo, as an electrophilic catalyst to aid phosphoryl group transfer. It is the chelate of the metal and the nucleotide that is the actual substrate.</text>
</comment>
<evidence type="ECO:0000256" key="9">
    <source>
        <dbReference type="ARBA" id="ARBA00022842"/>
    </source>
</evidence>
<evidence type="ECO:0000256" key="10">
    <source>
        <dbReference type="ARBA" id="ARBA00022958"/>
    </source>
</evidence>
<dbReference type="GO" id="GO:0004747">
    <property type="term" value="F:ribokinase activity"/>
    <property type="evidence" value="ECO:0007669"/>
    <property type="project" value="UniProtKB-EC"/>
</dbReference>
<keyword evidence="14 15" id="KW-0119">Carbohydrate metabolism</keyword>
<evidence type="ECO:0000256" key="4">
    <source>
        <dbReference type="ARBA" id="ARBA00022679"/>
    </source>
</evidence>
<accession>A0ABY0JT10</accession>
<keyword evidence="5 15" id="KW-0479">Metal-binding</keyword>
<dbReference type="Gene3D" id="3.40.1190.20">
    <property type="match status" value="1"/>
</dbReference>
<comment type="caution">
    <text evidence="17">The sequence shown here is derived from an EMBL/GenBank/DDBJ whole genome shotgun (WGS) entry which is preliminary data.</text>
</comment>
<dbReference type="InterPro" id="IPR036390">
    <property type="entry name" value="WH_DNA-bd_sf"/>
</dbReference>
<dbReference type="Pfam" id="PF00294">
    <property type="entry name" value="PfkB"/>
    <property type="match status" value="1"/>
</dbReference>
<dbReference type="PROSITE" id="PS00894">
    <property type="entry name" value="HTH_DEOR_1"/>
    <property type="match status" value="1"/>
</dbReference>
<comment type="similarity">
    <text evidence="15">Belongs to the carbohydrate kinase PfkB family. Ribokinase subfamily.</text>
</comment>
<dbReference type="EC" id="2.7.1.15" evidence="2 15"/>
<keyword evidence="8 15" id="KW-0067">ATP-binding</keyword>
<dbReference type="PANTHER" id="PTHR10584:SF166">
    <property type="entry name" value="RIBOKINASE"/>
    <property type="match status" value="1"/>
</dbReference>
<evidence type="ECO:0000313" key="18">
    <source>
        <dbReference type="Proteomes" id="UP000195338"/>
    </source>
</evidence>
<dbReference type="HAMAP" id="MF_01987">
    <property type="entry name" value="Ribokinase"/>
    <property type="match status" value="1"/>
</dbReference>
<dbReference type="Gene3D" id="1.10.10.10">
    <property type="entry name" value="Winged helix-like DNA-binding domain superfamily/Winged helix DNA-binding domain"/>
    <property type="match status" value="1"/>
</dbReference>
<evidence type="ECO:0000256" key="1">
    <source>
        <dbReference type="ARBA" id="ARBA00005380"/>
    </source>
</evidence>
<proteinExistence type="inferred from homology"/>
<feature type="binding site" evidence="15">
    <location>
        <position position="348"/>
    </location>
    <ligand>
        <name>K(+)</name>
        <dbReference type="ChEBI" id="CHEBI:29103"/>
    </ligand>
</feature>
<evidence type="ECO:0000256" key="7">
    <source>
        <dbReference type="ARBA" id="ARBA00022777"/>
    </source>
</evidence>
<feature type="binding site" evidence="15">
    <location>
        <position position="382"/>
    </location>
    <ligand>
        <name>K(+)</name>
        <dbReference type="ChEBI" id="CHEBI:29103"/>
    </ligand>
</feature>
<feature type="binding site" evidence="15">
    <location>
        <begin position="110"/>
        <end position="112"/>
    </location>
    <ligand>
        <name>substrate</name>
    </ligand>
</feature>
<dbReference type="InterPro" id="IPR011877">
    <property type="entry name" value="Ribokinase"/>
</dbReference>
<name>A0ABY0JT10_9ENTR</name>
<evidence type="ECO:0000256" key="11">
    <source>
        <dbReference type="ARBA" id="ARBA00023015"/>
    </source>
</evidence>
<keyword evidence="18" id="KW-1185">Reference proteome</keyword>
<keyword evidence="7 15" id="KW-0418">Kinase</keyword>
<evidence type="ECO:0000256" key="14">
    <source>
        <dbReference type="ARBA" id="ARBA00023277"/>
    </source>
</evidence>
<evidence type="ECO:0000256" key="3">
    <source>
        <dbReference type="ARBA" id="ARBA00016943"/>
    </source>
</evidence>
<sequence>MKKQERHKAIRVKLVTDKKVYVSELAKELSVTTRTIRNDLNELCQNTLFSLFHGGAQLKNTPDDESLFEQSFTKTILNGFKSDKDIAPAATRSTQNNYIDESIYILGSFNVDIVSETTTLPQVGQTIRASATHFYAGGKGTNQAVAAAKINNNVHLTVKLGADEFSKKAKRYLTNTEISSFSFFENEMSSTGIAIVWVSGATGDNMISIDLGANETFTQEDILLDIDTIRNCKVFLTQLENNFPITRYAVMQAKIGKSLVVLNPAPYVSEIKEILHLIDIITPNKIEAEALSGITIVDIYSAKNAAKNIHVQGAKCVIITLGSEGCLIFDGKVFTHIPAYKSAVVDTSGAGDAFTGALAACIANGKGLIHAAQYASAFASLKVERKGASNMPSNSLVYHRMQ</sequence>
<keyword evidence="12" id="KW-0238">DNA-binding</keyword>
<feature type="binding site" evidence="15">
    <location>
        <begin position="138"/>
        <end position="142"/>
    </location>
    <ligand>
        <name>substrate</name>
    </ligand>
</feature>
<dbReference type="InterPro" id="IPR002173">
    <property type="entry name" value="Carboh/pur_kinase_PfkB_CS"/>
</dbReference>
<feature type="binding site" evidence="15">
    <location>
        <position position="387"/>
    </location>
    <ligand>
        <name>K(+)</name>
        <dbReference type="ChEBI" id="CHEBI:29103"/>
    </ligand>
</feature>
<dbReference type="Proteomes" id="UP000195338">
    <property type="component" value="Unassembled WGS sequence"/>
</dbReference>
<dbReference type="SMART" id="SM00420">
    <property type="entry name" value="HTH_DEOR"/>
    <property type="match status" value="1"/>
</dbReference>
<reference evidence="17 18" key="1">
    <citation type="submission" date="2016-04" db="EMBL/GenBank/DDBJ databases">
        <authorList>
            <person name="Mornico D."/>
        </authorList>
    </citation>
    <scope>NUCLEOTIDE SEQUENCE [LARGE SCALE GENOMIC DNA]</scope>
    <source>
        <strain evidence="17 18">A121</strain>
    </source>
</reference>
<comment type="function">
    <text evidence="15">Catalyzes the phosphorylation of ribose at O-5 in a reaction requiring ATP and magnesium. The resulting D-ribose-5-phosphate can then be used either for sythesis of nucleotides, histidine, and tryptophan, or as a component of the pentose phosphate pathway.</text>
</comment>
<dbReference type="SUPFAM" id="SSF53613">
    <property type="entry name" value="Ribokinase-like"/>
    <property type="match status" value="1"/>
</dbReference>
<keyword evidence="4 15" id="KW-0808">Transferase</keyword>
<keyword evidence="9 15" id="KW-0460">Magnesium</keyword>
<dbReference type="PANTHER" id="PTHR10584">
    <property type="entry name" value="SUGAR KINASE"/>
    <property type="match status" value="1"/>
</dbReference>
<comment type="activity regulation">
    <text evidence="15">Activated by a monovalent cation that binds near, but not in, the active site. The most likely occupant of the site in vivo is potassium. Ion binding induces a conformational change that may alter substrate affinity.</text>
</comment>
<evidence type="ECO:0000256" key="15">
    <source>
        <dbReference type="HAMAP-Rule" id="MF_01987"/>
    </source>
</evidence>
<comment type="subcellular location">
    <subcellularLocation>
        <location evidence="15">Cytoplasm</location>
    </subcellularLocation>
</comment>
<dbReference type="PROSITE" id="PS00584">
    <property type="entry name" value="PFKB_KINASES_2"/>
    <property type="match status" value="1"/>
</dbReference>
<evidence type="ECO:0000256" key="8">
    <source>
        <dbReference type="ARBA" id="ARBA00022840"/>
    </source>
</evidence>
<comment type="pathway">
    <text evidence="15">Carbohydrate metabolism; D-ribose degradation; D-ribose 5-phosphate from beta-D-ribopyranose: step 2/2.</text>
</comment>
<dbReference type="Pfam" id="PF08220">
    <property type="entry name" value="HTH_DeoR"/>
    <property type="match status" value="1"/>
</dbReference>
<dbReference type="InterPro" id="IPR002139">
    <property type="entry name" value="Ribo/fructo_kinase"/>
</dbReference>
<dbReference type="InterPro" id="IPR001034">
    <property type="entry name" value="DeoR_HTH"/>
</dbReference>
<protein>
    <recommendedName>
        <fullName evidence="3 15">Ribokinase</fullName>
        <shortName evidence="15">RK</shortName>
        <ecNumber evidence="2 15">2.7.1.15</ecNumber>
    </recommendedName>
</protein>
<dbReference type="PROSITE" id="PS51000">
    <property type="entry name" value="HTH_DEOR_2"/>
    <property type="match status" value="1"/>
</dbReference>
<organism evidence="17 18">
    <name type="scientific">Citrobacter europaeus</name>
    <dbReference type="NCBI Taxonomy" id="1914243"/>
    <lineage>
        <taxon>Bacteria</taxon>
        <taxon>Pseudomonadati</taxon>
        <taxon>Pseudomonadota</taxon>
        <taxon>Gammaproteobacteria</taxon>
        <taxon>Enterobacterales</taxon>
        <taxon>Enterobacteriaceae</taxon>
        <taxon>Citrobacter</taxon>
    </lineage>
</organism>
<comment type="subunit">
    <text evidence="15">Homodimer.</text>
</comment>
<dbReference type="PRINTS" id="PR00037">
    <property type="entry name" value="HTHLACR"/>
</dbReference>
<feature type="binding site" evidence="15">
    <location>
        <begin position="351"/>
        <end position="352"/>
    </location>
    <ligand>
        <name>ATP</name>
        <dbReference type="ChEBI" id="CHEBI:30616"/>
    </ligand>
</feature>
<evidence type="ECO:0000256" key="2">
    <source>
        <dbReference type="ARBA" id="ARBA00012035"/>
    </source>
</evidence>